<evidence type="ECO:0000256" key="2">
    <source>
        <dbReference type="ARBA" id="ARBA00007639"/>
    </source>
</evidence>
<evidence type="ECO:0000259" key="4">
    <source>
        <dbReference type="Pfam" id="PF13407"/>
    </source>
</evidence>
<dbReference type="Gene3D" id="3.40.50.2300">
    <property type="match status" value="2"/>
</dbReference>
<comment type="subcellular location">
    <subcellularLocation>
        <location evidence="1">Cell envelope</location>
    </subcellularLocation>
</comment>
<evidence type="ECO:0000256" key="1">
    <source>
        <dbReference type="ARBA" id="ARBA00004196"/>
    </source>
</evidence>
<gene>
    <name evidence="5" type="ORF">SAMN02745823_01323</name>
</gene>
<dbReference type="GO" id="GO:0030246">
    <property type="term" value="F:carbohydrate binding"/>
    <property type="evidence" value="ECO:0007669"/>
    <property type="project" value="UniProtKB-ARBA"/>
</dbReference>
<dbReference type="InterPro" id="IPR028082">
    <property type="entry name" value="Peripla_BP_I"/>
</dbReference>
<comment type="similarity">
    <text evidence="2">Belongs to the bacterial solute-binding protein 2 family.</text>
</comment>
<dbReference type="Pfam" id="PF13407">
    <property type="entry name" value="Peripla_BP_4"/>
    <property type="match status" value="1"/>
</dbReference>
<name>A0A1M5WK81_9FIRM</name>
<protein>
    <submittedName>
        <fullName evidence="5">Substrate-binding protein domain-containing protein</fullName>
    </submittedName>
</protein>
<dbReference type="Proteomes" id="UP000183995">
    <property type="component" value="Unassembled WGS sequence"/>
</dbReference>
<keyword evidence="3" id="KW-0732">Signal</keyword>
<evidence type="ECO:0000313" key="6">
    <source>
        <dbReference type="Proteomes" id="UP000183995"/>
    </source>
</evidence>
<dbReference type="InterPro" id="IPR025997">
    <property type="entry name" value="SBP_2_dom"/>
</dbReference>
<reference evidence="5 6" key="1">
    <citation type="submission" date="2016-11" db="EMBL/GenBank/DDBJ databases">
        <authorList>
            <person name="Jaros S."/>
            <person name="Januszkiewicz K."/>
            <person name="Wedrychowicz H."/>
        </authorList>
    </citation>
    <scope>NUCLEOTIDE SEQUENCE [LARGE SCALE GENOMIC DNA]</scope>
    <source>
        <strain evidence="5 6">DSM 10068</strain>
    </source>
</reference>
<evidence type="ECO:0000256" key="3">
    <source>
        <dbReference type="ARBA" id="ARBA00022729"/>
    </source>
</evidence>
<evidence type="ECO:0000313" key="5">
    <source>
        <dbReference type="EMBL" id="SHH87842.1"/>
    </source>
</evidence>
<dbReference type="OrthoDB" id="9804917at2"/>
<dbReference type="SUPFAM" id="SSF53822">
    <property type="entry name" value="Periplasmic binding protein-like I"/>
    <property type="match status" value="1"/>
</dbReference>
<dbReference type="PANTHER" id="PTHR46847:SF1">
    <property type="entry name" value="D-ALLOSE-BINDING PERIPLASMIC PROTEIN-RELATED"/>
    <property type="match status" value="1"/>
</dbReference>
<dbReference type="AlphaFoldDB" id="A0A1M5WK81"/>
<dbReference type="PANTHER" id="PTHR46847">
    <property type="entry name" value="D-ALLOSE-BINDING PERIPLASMIC PROTEIN-RELATED"/>
    <property type="match status" value="1"/>
</dbReference>
<organism evidence="5 6">
    <name type="scientific">Sporobacter termitidis DSM 10068</name>
    <dbReference type="NCBI Taxonomy" id="1123282"/>
    <lineage>
        <taxon>Bacteria</taxon>
        <taxon>Bacillati</taxon>
        <taxon>Bacillota</taxon>
        <taxon>Clostridia</taxon>
        <taxon>Eubacteriales</taxon>
        <taxon>Oscillospiraceae</taxon>
        <taxon>Sporobacter</taxon>
    </lineage>
</organism>
<feature type="domain" description="Periplasmic binding protein" evidence="4">
    <location>
        <begin position="7"/>
        <end position="207"/>
    </location>
</feature>
<sequence>MTDDRASDDNNADKELQNIQNFISAGVDGLCIQGAGATTVPQMGTEAKNAKVPFVLSIFTGTEDVRAELVKSNEYYMGAVASDLQADGRILAEKALADGCKTACIIGGNIGDLNMDNRSKGFTDGFKAGGGTILAEERCTDNSGALAKASSMLSANKEVNCIYIMVGDYVEGTLTALDTLGIEGVKCYLSAVNGGSAKYIADGQIVAGSGGTTLSCTVAPTLLMNALDGHPIKDTNGQAPFFQIPTSLVTKDNVDAYVKVFCAEGAHPVSADVLKSLCYRYNPQVTYQTYVDTIKNDLTVDAIIKASGK</sequence>
<accession>A0A1M5WK81</accession>
<dbReference type="GO" id="GO:0030313">
    <property type="term" value="C:cell envelope"/>
    <property type="evidence" value="ECO:0007669"/>
    <property type="project" value="UniProtKB-SubCell"/>
</dbReference>
<dbReference type="EMBL" id="FQXV01000003">
    <property type="protein sequence ID" value="SHH87842.1"/>
    <property type="molecule type" value="Genomic_DNA"/>
</dbReference>
<proteinExistence type="inferred from homology"/>
<dbReference type="STRING" id="1123282.SAMN02745823_01323"/>
<keyword evidence="6" id="KW-1185">Reference proteome</keyword>